<dbReference type="OrthoDB" id="1210636at2759"/>
<dbReference type="GeneID" id="109012013"/>
<sequence length="186" mass="21509">MATCDRNKYGHMWGSWCSNEVKGDSGMGLWKSVRMGWGEFVKHVKYKVGDGSRILFWHDYWCGELTPKNDFPSLFQIARLQDASVADSLSFLSNSMHWSVDFVRNVNDWEVTVISDFLRRLYELKIVQGSVDSLSWIHERNSRFSVHSYYHVLTCQGVCDFPWKSIWKVKVTNKAGYFLGDAKAGC</sequence>
<dbReference type="AlphaFoldDB" id="A0A6P9DUX1"/>
<evidence type="ECO:0000313" key="1">
    <source>
        <dbReference type="Proteomes" id="UP000235220"/>
    </source>
</evidence>
<dbReference type="Proteomes" id="UP000235220">
    <property type="component" value="Chromosome 12"/>
</dbReference>
<evidence type="ECO:0000313" key="2">
    <source>
        <dbReference type="RefSeq" id="XP_035539054.1"/>
    </source>
</evidence>
<gene>
    <name evidence="2" type="primary">LOC109012013</name>
</gene>
<accession>A0A6P9DUX1</accession>
<name>A0A6P9DUX1_JUGRE</name>
<keyword evidence="1" id="KW-1185">Reference proteome</keyword>
<protein>
    <submittedName>
        <fullName evidence="2">Uncharacterized protein LOC109012013</fullName>
    </submittedName>
</protein>
<organism evidence="1 2">
    <name type="scientific">Juglans regia</name>
    <name type="common">English walnut</name>
    <dbReference type="NCBI Taxonomy" id="51240"/>
    <lineage>
        <taxon>Eukaryota</taxon>
        <taxon>Viridiplantae</taxon>
        <taxon>Streptophyta</taxon>
        <taxon>Embryophyta</taxon>
        <taxon>Tracheophyta</taxon>
        <taxon>Spermatophyta</taxon>
        <taxon>Magnoliopsida</taxon>
        <taxon>eudicotyledons</taxon>
        <taxon>Gunneridae</taxon>
        <taxon>Pentapetalae</taxon>
        <taxon>rosids</taxon>
        <taxon>fabids</taxon>
        <taxon>Fagales</taxon>
        <taxon>Juglandaceae</taxon>
        <taxon>Juglans</taxon>
    </lineage>
</organism>
<dbReference type="PANTHER" id="PTHR36617:SF15">
    <property type="entry name" value="REVERSE TRANSCRIPTASE ZINC-BINDING DOMAIN-CONTAINING PROTEIN"/>
    <property type="match status" value="1"/>
</dbReference>
<dbReference type="KEGG" id="jre:109012013"/>
<dbReference type="InParanoid" id="A0A6P9DUX1"/>
<dbReference type="RefSeq" id="XP_035539054.1">
    <property type="nucleotide sequence ID" value="XM_035683161.1"/>
</dbReference>
<reference evidence="2" key="1">
    <citation type="submission" date="2025-08" db="UniProtKB">
        <authorList>
            <consortium name="RefSeq"/>
        </authorList>
    </citation>
    <scope>IDENTIFICATION</scope>
    <source>
        <tissue evidence="2">Leaves</tissue>
    </source>
</reference>
<proteinExistence type="predicted"/>
<dbReference type="PANTHER" id="PTHR36617">
    <property type="entry name" value="PROTEIN, PUTATIVE-RELATED"/>
    <property type="match status" value="1"/>
</dbReference>